<dbReference type="Pfam" id="PF23886">
    <property type="entry name" value="DUF7239"/>
    <property type="match status" value="1"/>
</dbReference>
<gene>
    <name evidence="1" type="primary">73</name>
    <name evidence="1" type="ORF">SEA_PHARAOH_73</name>
</gene>
<organism evidence="1 2">
    <name type="scientific">Mycobacterium phage Pharaoh</name>
    <dbReference type="NCBI Taxonomy" id="2530140"/>
    <lineage>
        <taxon>Viruses</taxon>
        <taxon>Duplodnaviria</taxon>
        <taxon>Heunggongvirae</taxon>
        <taxon>Uroviricota</taxon>
        <taxon>Caudoviricetes</taxon>
        <taxon>Pharaohvirus</taxon>
        <taxon>Pharaohvirus pharaoh</taxon>
    </lineage>
</organism>
<evidence type="ECO:0000313" key="2">
    <source>
        <dbReference type="Proteomes" id="UP000293430"/>
    </source>
</evidence>
<proteinExistence type="predicted"/>
<reference evidence="1 2" key="1">
    <citation type="submission" date="2019-02" db="EMBL/GenBank/DDBJ databases">
        <authorList>
            <person name="Liuzzo S."/>
            <person name="Smith M.A."/>
            <person name="Garlena R.A."/>
            <person name="Russell D.A."/>
            <person name="Pope W.H."/>
            <person name="Jacobs-Sera D."/>
            <person name="Hatfull G.F."/>
        </authorList>
    </citation>
    <scope>NUCLEOTIDE SEQUENCE [LARGE SCALE GENOMIC DNA]</scope>
</reference>
<dbReference type="Proteomes" id="UP000293430">
    <property type="component" value="Segment"/>
</dbReference>
<dbReference type="InterPro" id="IPR055663">
    <property type="entry name" value="DUF7239"/>
</dbReference>
<sequence length="116" mass="13605">MTFTPDEREPKLPKWAQELLAEERRKRADYERKLAQHKATVEPSLIWYGDYDNPIYVPPNYGHQRFHMSMNGEVDPYLHDEIQVSLKDDELEISGGRGLLVKPQVSNVIKIRLDRS</sequence>
<dbReference type="GeneID" id="64871218"/>
<dbReference type="EMBL" id="MK524530">
    <property type="protein sequence ID" value="QBJ00261.1"/>
    <property type="molecule type" value="Genomic_DNA"/>
</dbReference>
<protein>
    <submittedName>
        <fullName evidence="1">Uncharacterized protein</fullName>
    </submittedName>
</protein>
<evidence type="ECO:0000313" key="1">
    <source>
        <dbReference type="EMBL" id="QBJ00261.1"/>
    </source>
</evidence>
<dbReference type="RefSeq" id="YP_010061599.1">
    <property type="nucleotide sequence ID" value="NC_054784.1"/>
</dbReference>
<dbReference type="KEGG" id="vg:64871218"/>
<keyword evidence="2" id="KW-1185">Reference proteome</keyword>
<name>A0A481W367_9CAUD</name>
<accession>A0A481W367</accession>